<dbReference type="InterPro" id="IPR036388">
    <property type="entry name" value="WH-like_DNA-bd_sf"/>
</dbReference>
<dbReference type="EMBL" id="AP022593">
    <property type="protein sequence ID" value="BBY48014.1"/>
    <property type="molecule type" value="Genomic_DNA"/>
</dbReference>
<dbReference type="AlphaFoldDB" id="A0A7I7RTT7"/>
<dbReference type="PROSITE" id="PS50987">
    <property type="entry name" value="HTH_ARSR_2"/>
    <property type="match status" value="1"/>
</dbReference>
<dbReference type="GO" id="GO:0003700">
    <property type="term" value="F:DNA-binding transcription factor activity"/>
    <property type="evidence" value="ECO:0007669"/>
    <property type="project" value="InterPro"/>
</dbReference>
<dbReference type="PRINTS" id="PR00778">
    <property type="entry name" value="HTHARSR"/>
</dbReference>
<protein>
    <submittedName>
        <fullName evidence="2">Transcriptional regulator</fullName>
    </submittedName>
</protein>
<sequence>MVIKPVVTEGTGVTSESLDVAPVAGVHRILSALADPVRLEMVRRLMNAGEPTPCALLYDGINKSTATHHFKILREAGLTERLVHDGQIHQRLRVDDVDRAVPGLLASVVGKANREAAPSSQAAR</sequence>
<dbReference type="SUPFAM" id="SSF46785">
    <property type="entry name" value="Winged helix' DNA-binding domain"/>
    <property type="match status" value="1"/>
</dbReference>
<dbReference type="Proteomes" id="UP000467428">
    <property type="component" value="Chromosome"/>
</dbReference>
<name>A0A7I7RTT7_9MYCO</name>
<dbReference type="InterPro" id="IPR001845">
    <property type="entry name" value="HTH_ArsR_DNA-bd_dom"/>
</dbReference>
<dbReference type="InterPro" id="IPR036390">
    <property type="entry name" value="WH_DNA-bd_sf"/>
</dbReference>
<reference evidence="2 3" key="1">
    <citation type="journal article" date="2019" name="Emerg. Microbes Infect.">
        <title>Comprehensive subspecies identification of 175 nontuberculous mycobacteria species based on 7547 genomic profiles.</title>
        <authorList>
            <person name="Matsumoto Y."/>
            <person name="Kinjo T."/>
            <person name="Motooka D."/>
            <person name="Nabeya D."/>
            <person name="Jung N."/>
            <person name="Uechi K."/>
            <person name="Horii T."/>
            <person name="Iida T."/>
            <person name="Fujita J."/>
            <person name="Nakamura S."/>
        </authorList>
    </citation>
    <scope>NUCLEOTIDE SEQUENCE [LARGE SCALE GENOMIC DNA]</scope>
    <source>
        <strain evidence="2 3">JCM 18538</strain>
    </source>
</reference>
<feature type="domain" description="HTH arsR-type" evidence="1">
    <location>
        <begin position="18"/>
        <end position="112"/>
    </location>
</feature>
<dbReference type="KEGG" id="marz:MARA_14820"/>
<dbReference type="CDD" id="cd00090">
    <property type="entry name" value="HTH_ARSR"/>
    <property type="match status" value="1"/>
</dbReference>
<proteinExistence type="predicted"/>
<geneLocation type="plasmid" evidence="3">
    <name>pjcm18538 dna</name>
</geneLocation>
<evidence type="ECO:0000313" key="3">
    <source>
        <dbReference type="Proteomes" id="UP000467428"/>
    </source>
</evidence>
<dbReference type="Pfam" id="PF12840">
    <property type="entry name" value="HTH_20"/>
    <property type="match status" value="1"/>
</dbReference>
<keyword evidence="3" id="KW-1185">Reference proteome</keyword>
<dbReference type="Gene3D" id="1.10.10.10">
    <property type="entry name" value="Winged helix-like DNA-binding domain superfamily/Winged helix DNA-binding domain"/>
    <property type="match status" value="1"/>
</dbReference>
<evidence type="ECO:0000259" key="1">
    <source>
        <dbReference type="PROSITE" id="PS50987"/>
    </source>
</evidence>
<organism evidence="2 3">
    <name type="scientific">Mycolicibacterium arabiense</name>
    <dbReference type="NCBI Taxonomy" id="1286181"/>
    <lineage>
        <taxon>Bacteria</taxon>
        <taxon>Bacillati</taxon>
        <taxon>Actinomycetota</taxon>
        <taxon>Actinomycetes</taxon>
        <taxon>Mycobacteriales</taxon>
        <taxon>Mycobacteriaceae</taxon>
        <taxon>Mycolicibacterium</taxon>
    </lineage>
</organism>
<gene>
    <name evidence="2" type="ORF">MARA_14820</name>
</gene>
<dbReference type="SMART" id="SM00418">
    <property type="entry name" value="HTH_ARSR"/>
    <property type="match status" value="1"/>
</dbReference>
<dbReference type="InterPro" id="IPR011991">
    <property type="entry name" value="ArsR-like_HTH"/>
</dbReference>
<accession>A0A7I7RTT7</accession>
<evidence type="ECO:0000313" key="2">
    <source>
        <dbReference type="EMBL" id="BBY48014.1"/>
    </source>
</evidence>